<gene>
    <name evidence="1" type="ORF">METZ01_LOCUS327446</name>
</gene>
<accession>A0A382PRH6</accession>
<evidence type="ECO:0000313" key="1">
    <source>
        <dbReference type="EMBL" id="SVC74592.1"/>
    </source>
</evidence>
<organism evidence="1">
    <name type="scientific">marine metagenome</name>
    <dbReference type="NCBI Taxonomy" id="408172"/>
    <lineage>
        <taxon>unclassified sequences</taxon>
        <taxon>metagenomes</taxon>
        <taxon>ecological metagenomes</taxon>
    </lineage>
</organism>
<name>A0A382PRH6_9ZZZZ</name>
<sequence length="239" mass="27868">VELNDTKHLDPSKVELLCLANELYQFKSLCDIGGVWGVDGGYSIYAKSVLGIPDVTLIDSHWTEESRVLCRHSGVEIEENFFNLSKVVCDQQSWGAVCLFHFLLHQVSPDWREILRILSNKVTCFLINNPQWIKDKTGFRLLDLGVENYFSFVPHDKSDPSYKKILESPFEIDEFHQKANRDLHHIWQWAITNDDLIDCMKALGFHLVYMRPSGVWDHNENFQDFGFIFEKTNEPRCRN</sequence>
<evidence type="ECO:0008006" key="2">
    <source>
        <dbReference type="Google" id="ProtNLM"/>
    </source>
</evidence>
<dbReference type="EMBL" id="UINC01108470">
    <property type="protein sequence ID" value="SVC74592.1"/>
    <property type="molecule type" value="Genomic_DNA"/>
</dbReference>
<protein>
    <recommendedName>
        <fullName evidence="2">Methyltransferase type 11 domain-containing protein</fullName>
    </recommendedName>
</protein>
<feature type="non-terminal residue" evidence="1">
    <location>
        <position position="1"/>
    </location>
</feature>
<reference evidence="1" key="1">
    <citation type="submission" date="2018-05" db="EMBL/GenBank/DDBJ databases">
        <authorList>
            <person name="Lanie J.A."/>
            <person name="Ng W.-L."/>
            <person name="Kazmierczak K.M."/>
            <person name="Andrzejewski T.M."/>
            <person name="Davidsen T.M."/>
            <person name="Wayne K.J."/>
            <person name="Tettelin H."/>
            <person name="Glass J.I."/>
            <person name="Rusch D."/>
            <person name="Podicherti R."/>
            <person name="Tsui H.-C.T."/>
            <person name="Winkler M.E."/>
        </authorList>
    </citation>
    <scope>NUCLEOTIDE SEQUENCE</scope>
</reference>
<proteinExistence type="predicted"/>
<dbReference type="AlphaFoldDB" id="A0A382PRH6"/>